<dbReference type="InterPro" id="IPR022775">
    <property type="entry name" value="AP_mu_sigma_su"/>
</dbReference>
<evidence type="ECO:0000256" key="1">
    <source>
        <dbReference type="ARBA" id="ARBA00004184"/>
    </source>
</evidence>
<evidence type="ECO:0000259" key="3">
    <source>
        <dbReference type="Pfam" id="PF01217"/>
    </source>
</evidence>
<dbReference type="Proteomes" id="UP000694425">
    <property type="component" value="Unplaced"/>
</dbReference>
<evidence type="ECO:0000256" key="2">
    <source>
        <dbReference type="ARBA" id="ARBA00022927"/>
    </source>
</evidence>
<proteinExistence type="predicted"/>
<sequence>WVKAIIIFNNHGKSWLSKFYQTDYSEDTEQQIIKEMFHLVSRKGEKFPRRRIVNWRI</sequence>
<keyword evidence="5" id="KW-1185">Reference proteome</keyword>
<accession>A0A8C7EWT6</accession>
<keyword evidence="2" id="KW-0653">Protein transport</keyword>
<reference evidence="4" key="2">
    <citation type="submission" date="2025-09" db="UniProtKB">
        <authorList>
            <consortium name="Ensembl"/>
        </authorList>
    </citation>
    <scope>IDENTIFICATION</scope>
</reference>
<dbReference type="InterPro" id="IPR011012">
    <property type="entry name" value="Longin-like_dom_sf"/>
</dbReference>
<name>A0A8C7EWT6_NEOVI</name>
<dbReference type="SUPFAM" id="SSF64356">
    <property type="entry name" value="SNARE-like"/>
    <property type="match status" value="1"/>
</dbReference>
<dbReference type="GeneTree" id="ENSGT00990000205953"/>
<dbReference type="Pfam" id="PF01217">
    <property type="entry name" value="Clat_adaptor_s"/>
    <property type="match status" value="1"/>
</dbReference>
<reference evidence="4" key="1">
    <citation type="submission" date="2025-08" db="UniProtKB">
        <authorList>
            <consortium name="Ensembl"/>
        </authorList>
    </citation>
    <scope>IDENTIFICATION</scope>
</reference>
<dbReference type="AlphaFoldDB" id="A0A8C7EWT6"/>
<evidence type="ECO:0000313" key="4">
    <source>
        <dbReference type="Ensembl" id="ENSNVIP00000028835.1"/>
    </source>
</evidence>
<feature type="domain" description="AP complex mu/sigma subunit" evidence="3">
    <location>
        <begin position="2"/>
        <end position="47"/>
    </location>
</feature>
<protein>
    <recommendedName>
        <fullName evidence="3">AP complex mu/sigma subunit domain-containing protein</fullName>
    </recommendedName>
</protein>
<evidence type="ECO:0000313" key="5">
    <source>
        <dbReference type="Proteomes" id="UP000694425"/>
    </source>
</evidence>
<dbReference type="GO" id="GO:0012505">
    <property type="term" value="C:endomembrane system"/>
    <property type="evidence" value="ECO:0007669"/>
    <property type="project" value="UniProtKB-SubCell"/>
</dbReference>
<dbReference type="Ensembl" id="ENSNVIT00000033418.1">
    <property type="protein sequence ID" value="ENSNVIP00000028835.1"/>
    <property type="gene ID" value="ENSNVIG00000022250.1"/>
</dbReference>
<comment type="subcellular location">
    <subcellularLocation>
        <location evidence="1">Endomembrane system</location>
        <topology evidence="1">Peripheral membrane protein</topology>
    </subcellularLocation>
</comment>
<dbReference type="GO" id="GO:0015031">
    <property type="term" value="P:protein transport"/>
    <property type="evidence" value="ECO:0007669"/>
    <property type="project" value="UniProtKB-KW"/>
</dbReference>
<keyword evidence="2" id="KW-0813">Transport</keyword>
<dbReference type="Gene3D" id="3.30.450.60">
    <property type="match status" value="1"/>
</dbReference>
<organism evidence="4 5">
    <name type="scientific">Neovison vison</name>
    <name type="common">American mink</name>
    <name type="synonym">Mustela vison</name>
    <dbReference type="NCBI Taxonomy" id="452646"/>
    <lineage>
        <taxon>Eukaryota</taxon>
        <taxon>Metazoa</taxon>
        <taxon>Chordata</taxon>
        <taxon>Craniata</taxon>
        <taxon>Vertebrata</taxon>
        <taxon>Euteleostomi</taxon>
        <taxon>Mammalia</taxon>
        <taxon>Eutheria</taxon>
        <taxon>Laurasiatheria</taxon>
        <taxon>Carnivora</taxon>
        <taxon>Caniformia</taxon>
        <taxon>Musteloidea</taxon>
        <taxon>Mustelidae</taxon>
        <taxon>Mustelinae</taxon>
        <taxon>Neogale</taxon>
    </lineage>
</organism>